<organism evidence="1 2">
    <name type="scientific">Microvirga lotononidis</name>
    <dbReference type="NCBI Taxonomy" id="864069"/>
    <lineage>
        <taxon>Bacteria</taxon>
        <taxon>Pseudomonadati</taxon>
        <taxon>Pseudomonadota</taxon>
        <taxon>Alphaproteobacteria</taxon>
        <taxon>Hyphomicrobiales</taxon>
        <taxon>Methylobacteriaceae</taxon>
        <taxon>Microvirga</taxon>
    </lineage>
</organism>
<reference evidence="1 2" key="1">
    <citation type="submission" date="2012-02" db="EMBL/GenBank/DDBJ databases">
        <title>Improved High-Quality Draft sequence of Microvirga sp. WSM3557.</title>
        <authorList>
            <consortium name="US DOE Joint Genome Institute"/>
            <person name="Lucas S."/>
            <person name="Han J."/>
            <person name="Lapidus A."/>
            <person name="Cheng J.-F."/>
            <person name="Goodwin L."/>
            <person name="Pitluck S."/>
            <person name="Peters L."/>
            <person name="Zhang X."/>
            <person name="Detter J.C."/>
            <person name="Han C."/>
            <person name="Tapia R."/>
            <person name="Land M."/>
            <person name="Hauser L."/>
            <person name="Kyrpides N."/>
            <person name="Ivanova N."/>
            <person name="Pagani I."/>
            <person name="Brau L."/>
            <person name="Yates R."/>
            <person name="O'Hara G."/>
            <person name="Rui T."/>
            <person name="Howieson J."/>
            <person name="Reeve W."/>
            <person name="Woyke T."/>
        </authorList>
    </citation>
    <scope>NUCLEOTIDE SEQUENCE [LARGE SCALE GENOMIC DNA]</scope>
    <source>
        <strain evidence="1 2">WSM3557</strain>
    </source>
</reference>
<dbReference type="RefSeq" id="WP_009494227.1">
    <property type="nucleotide sequence ID" value="NZ_CP141048.1"/>
</dbReference>
<proteinExistence type="predicted"/>
<sequence>MAAISNTHTTDLSKRNRETLDDMISIITADETPLLTLIGSETVEGIKPEWNLDALANPDTANAFAQGDQYSYNAITPTTRVGNYTQILRKSFIVAKTQEAVKKAGAKSDFNREKLKKGQEIRIDLEVIAASNQASVAPSGATAGKLGGLRAWVASNDDMGATGASGGYNTGTGLVTAATNGTQRAFTKALMDNNIQAVYQAGGNPTTLMVSPYNKRVFSTFMSDANVVANRGKVEGKEQARIYAAADEYLSDFGLITVMPNRQWARAGAAAARNAFLLEPGKLAMGVLRPIAEDTDVVPNADAKAGVLITEQTLIVKNEAALGVIADLFGLTAST</sequence>
<gene>
    <name evidence="1" type="ORF">MicloDRAFT_00064730</name>
</gene>
<evidence type="ECO:0000313" key="1">
    <source>
        <dbReference type="EMBL" id="EIM25746.1"/>
    </source>
</evidence>
<evidence type="ECO:0000313" key="2">
    <source>
        <dbReference type="Proteomes" id="UP000003947"/>
    </source>
</evidence>
<dbReference type="HOGENOM" id="CLU_073270_0_0_5"/>
<dbReference type="EMBL" id="JH660647">
    <property type="protein sequence ID" value="EIM25746.1"/>
    <property type="molecule type" value="Genomic_DNA"/>
</dbReference>
<dbReference type="InterPro" id="IPR035198">
    <property type="entry name" value="SU10_MCP"/>
</dbReference>
<dbReference type="Pfam" id="PF17236">
    <property type="entry name" value="SU10_MCP"/>
    <property type="match status" value="1"/>
</dbReference>
<dbReference type="Proteomes" id="UP000003947">
    <property type="component" value="Unassembled WGS sequence"/>
</dbReference>
<dbReference type="eggNOG" id="ENOG502ZCIH">
    <property type="taxonomic scope" value="Bacteria"/>
</dbReference>
<protein>
    <recommendedName>
        <fullName evidence="3">Phage capsid family protein</fullName>
    </recommendedName>
</protein>
<name>I4YP54_9HYPH</name>
<dbReference type="AlphaFoldDB" id="I4YP54"/>
<dbReference type="PATRIC" id="fig|864069.3.peg.6927"/>
<evidence type="ECO:0008006" key="3">
    <source>
        <dbReference type="Google" id="ProtNLM"/>
    </source>
</evidence>
<keyword evidence="2" id="KW-1185">Reference proteome</keyword>
<accession>I4YP54</accession>
<dbReference type="STRING" id="864069.MicloDRAFT_00064730"/>
<dbReference type="OrthoDB" id="7064574at2"/>